<dbReference type="Pfam" id="PF00994">
    <property type="entry name" value="MoCF_biosynth"/>
    <property type="match status" value="1"/>
</dbReference>
<dbReference type="Gene3D" id="2.170.190.11">
    <property type="entry name" value="Molybdopterin biosynthesis moea protein, domain 3"/>
    <property type="match status" value="1"/>
</dbReference>
<dbReference type="InterPro" id="IPR005110">
    <property type="entry name" value="MoeA_linker/N"/>
</dbReference>
<dbReference type="GO" id="GO:0005829">
    <property type="term" value="C:cytosol"/>
    <property type="evidence" value="ECO:0007669"/>
    <property type="project" value="TreeGrafter"/>
</dbReference>
<dbReference type="PANTHER" id="PTHR10192:SF5">
    <property type="entry name" value="GEPHYRIN"/>
    <property type="match status" value="1"/>
</dbReference>
<name>A0A7W0C8X2_9BACT</name>
<evidence type="ECO:0000256" key="4">
    <source>
        <dbReference type="RuleBase" id="RU365090"/>
    </source>
</evidence>
<dbReference type="InterPro" id="IPR001453">
    <property type="entry name" value="MoaB/Mog_dom"/>
</dbReference>
<dbReference type="SMART" id="SM00852">
    <property type="entry name" value="MoCF_biosynth"/>
    <property type="match status" value="1"/>
</dbReference>
<reference evidence="6 7" key="1">
    <citation type="submission" date="2020-07" db="EMBL/GenBank/DDBJ databases">
        <title>Genomic Encyclopedia of Type Strains, Phase IV (KMG-IV): sequencing the most valuable type-strain genomes for metagenomic binning, comparative biology and taxonomic classification.</title>
        <authorList>
            <person name="Goeker M."/>
        </authorList>
    </citation>
    <scope>NUCLEOTIDE SEQUENCE [LARGE SCALE GENOMIC DNA]</scope>
    <source>
        <strain evidence="6 7">DSM 17721</strain>
    </source>
</reference>
<dbReference type="PANTHER" id="PTHR10192">
    <property type="entry name" value="MOLYBDOPTERIN BIOSYNTHESIS PROTEIN"/>
    <property type="match status" value="1"/>
</dbReference>
<comment type="cofactor">
    <cofactor evidence="4">
        <name>Mg(2+)</name>
        <dbReference type="ChEBI" id="CHEBI:18420"/>
    </cofactor>
</comment>
<dbReference type="Gene3D" id="3.40.980.10">
    <property type="entry name" value="MoaB/Mog-like domain"/>
    <property type="match status" value="1"/>
</dbReference>
<evidence type="ECO:0000256" key="1">
    <source>
        <dbReference type="ARBA" id="ARBA00002901"/>
    </source>
</evidence>
<dbReference type="GO" id="GO:0006777">
    <property type="term" value="P:Mo-molybdopterin cofactor biosynthetic process"/>
    <property type="evidence" value="ECO:0007669"/>
    <property type="project" value="UniProtKB-UniRule"/>
</dbReference>
<feature type="domain" description="MoaB/Mog" evidence="5">
    <location>
        <begin position="182"/>
        <end position="319"/>
    </location>
</feature>
<evidence type="ECO:0000256" key="3">
    <source>
        <dbReference type="ARBA" id="ARBA00047317"/>
    </source>
</evidence>
<dbReference type="GO" id="GO:0061599">
    <property type="term" value="F:molybdopterin molybdotransferase activity"/>
    <property type="evidence" value="ECO:0007669"/>
    <property type="project" value="UniProtKB-UniRule"/>
</dbReference>
<dbReference type="RefSeq" id="WP_181550986.1">
    <property type="nucleotide sequence ID" value="NZ_JACDUS010000003.1"/>
</dbReference>
<dbReference type="Pfam" id="PF03453">
    <property type="entry name" value="MoeA_N"/>
    <property type="match status" value="1"/>
</dbReference>
<dbReference type="Proteomes" id="UP000525298">
    <property type="component" value="Unassembled WGS sequence"/>
</dbReference>
<protein>
    <recommendedName>
        <fullName evidence="4">Molybdopterin molybdenumtransferase</fullName>
        <ecNumber evidence="4">2.10.1.1</ecNumber>
    </recommendedName>
</protein>
<dbReference type="InterPro" id="IPR036688">
    <property type="entry name" value="MoeA_C_domain_IV_sf"/>
</dbReference>
<dbReference type="UniPathway" id="UPA00344"/>
<gene>
    <name evidence="6" type="ORF">HNR65_001666</name>
</gene>
<evidence type="ECO:0000313" key="6">
    <source>
        <dbReference type="EMBL" id="MBA2881340.1"/>
    </source>
</evidence>
<comment type="caution">
    <text evidence="6">The sequence shown here is derived from an EMBL/GenBank/DDBJ whole genome shotgun (WGS) entry which is preliminary data.</text>
</comment>
<dbReference type="Gene3D" id="2.40.340.10">
    <property type="entry name" value="MoeA, C-terminal, domain IV"/>
    <property type="match status" value="1"/>
</dbReference>
<dbReference type="EC" id="2.10.1.1" evidence="4"/>
<comment type="catalytic activity">
    <reaction evidence="3">
        <text>adenylyl-molybdopterin + molybdate = Mo-molybdopterin + AMP + H(+)</text>
        <dbReference type="Rhea" id="RHEA:35047"/>
        <dbReference type="ChEBI" id="CHEBI:15378"/>
        <dbReference type="ChEBI" id="CHEBI:36264"/>
        <dbReference type="ChEBI" id="CHEBI:62727"/>
        <dbReference type="ChEBI" id="CHEBI:71302"/>
        <dbReference type="ChEBI" id="CHEBI:456215"/>
        <dbReference type="EC" id="2.10.1.1"/>
    </reaction>
</comment>
<comment type="function">
    <text evidence="1 4">Catalyzes the insertion of molybdate into adenylated molybdopterin with the concomitant release of AMP.</text>
</comment>
<dbReference type="AlphaFoldDB" id="A0A7W0C8X2"/>
<comment type="pathway">
    <text evidence="4">Cofactor biosynthesis; molybdopterin biosynthesis.</text>
</comment>
<sequence>MRCDIGFDEALGLALENVFPMAFETIAVDRAVGRVAYGPVYARVDSPSVNASLKDGYAVVSADVETACPDSPVRLGLSGVMAAGDRPGYAVVPGKAMRILSGAAIPPGADAVVAEEFTDKGRPLVAVHAPAEPGRNILEKGTDVHCGECICHAGSLLTPQVIGLMVAAGIFEVPVCRRPEIGLLATGSEILLPGKPFEAGKLYASNVALQQAWLADGGFDVKMRVSGDSRRQMAEQILGLAEQTDVLVTSGGAWKGDRDLVVRVLEDLGCKMIFHRVRMGPGKAVGMGILGQKPVFCLPGGPASNETAFLFMVYPAVRKMAGLDFSPYLHLYGRLESTVRGQADWTQFVQCDISRNGAGIVLHPKKLKSRMAAMAKTPAVIVIAEGVEQIDQGSKLSFTCFDPSLFMHCPQTRLQPDKEPSDHV</sequence>
<keyword evidence="4" id="KW-0501">Molybdenum cofactor biosynthesis</keyword>
<evidence type="ECO:0000259" key="5">
    <source>
        <dbReference type="SMART" id="SM00852"/>
    </source>
</evidence>
<organism evidence="6 7">
    <name type="scientific">Desulfosalsimonas propionicica</name>
    <dbReference type="NCBI Taxonomy" id="332175"/>
    <lineage>
        <taxon>Bacteria</taxon>
        <taxon>Pseudomonadati</taxon>
        <taxon>Thermodesulfobacteriota</taxon>
        <taxon>Desulfobacteria</taxon>
        <taxon>Desulfobacterales</taxon>
        <taxon>Desulfosalsimonadaceae</taxon>
        <taxon>Desulfosalsimonas</taxon>
    </lineage>
</organism>
<dbReference type="InterPro" id="IPR036135">
    <property type="entry name" value="MoeA_linker/N_sf"/>
</dbReference>
<keyword evidence="4" id="KW-0460">Magnesium</keyword>
<dbReference type="SUPFAM" id="SSF63882">
    <property type="entry name" value="MoeA N-terminal region -like"/>
    <property type="match status" value="1"/>
</dbReference>
<proteinExistence type="inferred from homology"/>
<comment type="similarity">
    <text evidence="2 4">Belongs to the MoeA family.</text>
</comment>
<keyword evidence="7" id="KW-1185">Reference proteome</keyword>
<accession>A0A7W0C8X2</accession>
<evidence type="ECO:0000313" key="7">
    <source>
        <dbReference type="Proteomes" id="UP000525298"/>
    </source>
</evidence>
<dbReference type="EMBL" id="JACDUS010000003">
    <property type="protein sequence ID" value="MBA2881340.1"/>
    <property type="molecule type" value="Genomic_DNA"/>
</dbReference>
<dbReference type="InterPro" id="IPR038987">
    <property type="entry name" value="MoeA-like"/>
</dbReference>
<dbReference type="InterPro" id="IPR036425">
    <property type="entry name" value="MoaB/Mog-like_dom_sf"/>
</dbReference>
<keyword evidence="4 6" id="KW-0808">Transferase</keyword>
<dbReference type="GO" id="GO:0046872">
    <property type="term" value="F:metal ion binding"/>
    <property type="evidence" value="ECO:0007669"/>
    <property type="project" value="UniProtKB-UniRule"/>
</dbReference>
<dbReference type="SUPFAM" id="SSF53218">
    <property type="entry name" value="Molybdenum cofactor biosynthesis proteins"/>
    <property type="match status" value="1"/>
</dbReference>
<dbReference type="Gene3D" id="3.90.105.10">
    <property type="entry name" value="Molybdopterin biosynthesis moea protein, domain 2"/>
    <property type="match status" value="1"/>
</dbReference>
<evidence type="ECO:0000256" key="2">
    <source>
        <dbReference type="ARBA" id="ARBA00010763"/>
    </source>
</evidence>
<keyword evidence="4" id="KW-0479">Metal-binding</keyword>
<dbReference type="CDD" id="cd00887">
    <property type="entry name" value="MoeA"/>
    <property type="match status" value="1"/>
</dbReference>
<keyword evidence="4" id="KW-0500">Molybdenum</keyword>